<organism evidence="1 2">
    <name type="scientific">Rhabditophanes sp. KR3021</name>
    <dbReference type="NCBI Taxonomy" id="114890"/>
    <lineage>
        <taxon>Eukaryota</taxon>
        <taxon>Metazoa</taxon>
        <taxon>Ecdysozoa</taxon>
        <taxon>Nematoda</taxon>
        <taxon>Chromadorea</taxon>
        <taxon>Rhabditida</taxon>
        <taxon>Tylenchina</taxon>
        <taxon>Panagrolaimomorpha</taxon>
        <taxon>Strongyloidoidea</taxon>
        <taxon>Alloionematidae</taxon>
        <taxon>Rhabditophanes</taxon>
    </lineage>
</organism>
<reference evidence="2" key="1">
    <citation type="submission" date="2016-11" db="UniProtKB">
        <authorList>
            <consortium name="WormBaseParasite"/>
        </authorList>
    </citation>
    <scope>IDENTIFICATION</scope>
    <source>
        <strain evidence="2">KR3021</strain>
    </source>
</reference>
<accession>A0AC35UGE2</accession>
<protein>
    <submittedName>
        <fullName evidence="2">PPM-type phosphatase domain-containing protein</fullName>
    </submittedName>
</protein>
<evidence type="ECO:0000313" key="2">
    <source>
        <dbReference type="WBParaSite" id="RSKR_0001125800.1"/>
    </source>
</evidence>
<proteinExistence type="predicted"/>
<dbReference type="WBParaSite" id="RSKR_0001125800.1">
    <property type="protein sequence ID" value="RSKR_0001125800.1"/>
    <property type="gene ID" value="RSKR_0001125800"/>
</dbReference>
<dbReference type="Proteomes" id="UP000095286">
    <property type="component" value="Unplaced"/>
</dbReference>
<evidence type="ECO:0000313" key="1">
    <source>
        <dbReference type="Proteomes" id="UP000095286"/>
    </source>
</evidence>
<name>A0AC35UGE2_9BILA</name>
<sequence length="436" mass="48673">MQPLNINNNITNNDTPRFLRTWRLTDNGLVEISKQLLSSDSGAIPIENMGAFLDKPLTGKVNENGEGQGIRYATASMQGWRMDMEDAHDIHIAISNEEPFNKWSFFAVFDGHAGASAATKSAEVLLKTILDTDQFISIAKLLKESNGTLTEEIKNLIKEGIRDGFLNHDDFLSNQSKRETSGTTAIAAIITPESIFFANLGDSRAILSNKSTEVFGTNDHKPYLEKEKERILKAGGNVMISRVNGTLAVSRAFGDFEYKRVPNLRAIEQLVSPEPDVYEIVRNQSDDEFFVIACDGIYDVFENAELADLVTDRLKVEEDLKVVCNQILDIALSKGSRDNMTIIIGCFDGAPKLDRTLAEKEAQWNEKVRKNLTSLISSHEAENGSETLCVENALKKINDLEEIISKAPFESPQLRTRYIVDNALHEYYITKNVDTV</sequence>